<evidence type="ECO:0000259" key="2">
    <source>
        <dbReference type="Pfam" id="PF00561"/>
    </source>
</evidence>
<dbReference type="Gene3D" id="3.40.50.1820">
    <property type="entry name" value="alpha/beta hydrolase"/>
    <property type="match status" value="1"/>
</dbReference>
<sequence length="565" mass="57379">MAGVEHDCRATAAGLYRLRSALPSALLAATAALAVAGIVTSLARSYAPGQHGNQYGGFWASAFAGVIAVQAAAVARAPRLVTARRARLVAWLAYAAWMATLGVVALVGMAIATPVQAGWMALWFAPLAILASQALAHEEARRAAAQAAPLVLVSAGSGGDGGAHPQTAAKGGRSCCGRPRSAAACCARFAGCVGWSSIFFLAVFGFLLALQAAWSAADQVAVLSKPPGLLLRVPIDGSNVLPRIHIMCVGPASPNASTFVFEAGAGSPGLAYAPLADALAAGGRRACIYDRLGYGWSDTAVNPTTLRRTPLALAALLDAAGEAGPVVLAGHSAGGDGALQFAALFPGRVSGLALMDAYTGAAITLATGFDYSGPAVLATLDAYRAAVPFALPRFGTGTAADKSRTDPKNGAALAALYGSNKEWHAQWVDLKAMQQRPNLGDDLIALSGRPAFWPSASEGAPGGVPTAGWPWFGALPVLLMPATRTLEPPPGQPPLPCVAAALGADALCQAQVRSGPGNFYAKLYLAYAATLSSNTTLAPVEGGHGFPWERPAETAAALLAKFAGV</sequence>
<dbReference type="EMBL" id="BDRX01000038">
    <property type="protein sequence ID" value="GBF93142.1"/>
    <property type="molecule type" value="Genomic_DNA"/>
</dbReference>
<dbReference type="SUPFAM" id="SSF53474">
    <property type="entry name" value="alpha/beta-Hydrolases"/>
    <property type="match status" value="1"/>
</dbReference>
<dbReference type="AlphaFoldDB" id="A0A2V0P2M3"/>
<dbReference type="InterPro" id="IPR029058">
    <property type="entry name" value="AB_hydrolase_fold"/>
</dbReference>
<reference evidence="3 4" key="1">
    <citation type="journal article" date="2018" name="Sci. Rep.">
        <title>Raphidocelis subcapitata (=Pseudokirchneriella subcapitata) provides an insight into genome evolution and environmental adaptations in the Sphaeropleales.</title>
        <authorList>
            <person name="Suzuki S."/>
            <person name="Yamaguchi H."/>
            <person name="Nakajima N."/>
            <person name="Kawachi M."/>
        </authorList>
    </citation>
    <scope>NUCLEOTIDE SEQUENCE [LARGE SCALE GENOMIC DNA]</scope>
    <source>
        <strain evidence="3 4">NIES-35</strain>
    </source>
</reference>
<evidence type="ECO:0000313" key="3">
    <source>
        <dbReference type="EMBL" id="GBF93142.1"/>
    </source>
</evidence>
<keyword evidence="1" id="KW-0812">Transmembrane</keyword>
<gene>
    <name evidence="3" type="ORF">Rsub_05871</name>
</gene>
<comment type="caution">
    <text evidence="3">The sequence shown here is derived from an EMBL/GenBank/DDBJ whole genome shotgun (WGS) entry which is preliminary data.</text>
</comment>
<dbReference type="STRING" id="307507.A0A2V0P2M3"/>
<evidence type="ECO:0000313" key="4">
    <source>
        <dbReference type="Proteomes" id="UP000247498"/>
    </source>
</evidence>
<dbReference type="InParanoid" id="A0A2V0P2M3"/>
<feature type="domain" description="AB hydrolase-1" evidence="2">
    <location>
        <begin position="263"/>
        <end position="385"/>
    </location>
</feature>
<feature type="transmembrane region" description="Helical" evidence="1">
    <location>
        <begin position="198"/>
        <end position="217"/>
    </location>
</feature>
<name>A0A2V0P2M3_9CHLO</name>
<proteinExistence type="predicted"/>
<feature type="transmembrane region" description="Helical" evidence="1">
    <location>
        <begin position="55"/>
        <end position="76"/>
    </location>
</feature>
<dbReference type="Pfam" id="PF00561">
    <property type="entry name" value="Abhydrolase_1"/>
    <property type="match status" value="1"/>
</dbReference>
<accession>A0A2V0P2M3</accession>
<organism evidence="3 4">
    <name type="scientific">Raphidocelis subcapitata</name>
    <dbReference type="NCBI Taxonomy" id="307507"/>
    <lineage>
        <taxon>Eukaryota</taxon>
        <taxon>Viridiplantae</taxon>
        <taxon>Chlorophyta</taxon>
        <taxon>core chlorophytes</taxon>
        <taxon>Chlorophyceae</taxon>
        <taxon>CS clade</taxon>
        <taxon>Sphaeropleales</taxon>
        <taxon>Selenastraceae</taxon>
        <taxon>Raphidocelis</taxon>
    </lineage>
</organism>
<keyword evidence="1" id="KW-1133">Transmembrane helix</keyword>
<dbReference type="Proteomes" id="UP000247498">
    <property type="component" value="Unassembled WGS sequence"/>
</dbReference>
<evidence type="ECO:0000256" key="1">
    <source>
        <dbReference type="SAM" id="Phobius"/>
    </source>
</evidence>
<feature type="transmembrane region" description="Helical" evidence="1">
    <location>
        <begin position="88"/>
        <end position="111"/>
    </location>
</feature>
<dbReference type="PRINTS" id="PR00111">
    <property type="entry name" value="ABHYDROLASE"/>
</dbReference>
<feature type="transmembrane region" description="Helical" evidence="1">
    <location>
        <begin position="117"/>
        <end position="136"/>
    </location>
</feature>
<keyword evidence="1" id="KW-0472">Membrane</keyword>
<keyword evidence="4" id="KW-1185">Reference proteome</keyword>
<dbReference type="InterPro" id="IPR000073">
    <property type="entry name" value="AB_hydrolase_1"/>
</dbReference>
<dbReference type="OrthoDB" id="164921at2759"/>
<feature type="transmembrane region" description="Helical" evidence="1">
    <location>
        <begin position="21"/>
        <end position="43"/>
    </location>
</feature>
<protein>
    <recommendedName>
        <fullName evidence="2">AB hydrolase-1 domain-containing protein</fullName>
    </recommendedName>
</protein>